<dbReference type="EMBL" id="CP069534">
    <property type="protein sequence ID" value="QRP70995.1"/>
    <property type="molecule type" value="Genomic_DNA"/>
</dbReference>
<reference evidence="11 13" key="1">
    <citation type="submission" date="2020-12" db="EMBL/GenBank/DDBJ databases">
        <title>FDA dAtabase for Regulatory Grade micrObial Sequences (FDA-ARGOS): Supporting development and validation of Infectious Disease Dx tests.</title>
        <authorList>
            <person name="Sproer C."/>
            <person name="Gronow S."/>
            <person name="Severitt S."/>
            <person name="Schroder I."/>
            <person name="Tallon L."/>
            <person name="Sadzewicz L."/>
            <person name="Zhao X."/>
            <person name="Boylan J."/>
            <person name="Ott S."/>
            <person name="Bowen H."/>
            <person name="Vavikolanu K."/>
            <person name="Mehta A."/>
            <person name="Aluvathingal J."/>
            <person name="Nadendla S."/>
            <person name="Lowell S."/>
            <person name="Myers T."/>
            <person name="Yan Y."/>
            <person name="Sichtig H."/>
        </authorList>
    </citation>
    <scope>NUCLEOTIDE SEQUENCE [LARGE SCALE GENOMIC DNA]</scope>
    <source>
        <strain evidence="11 13">FDAARGOS_1053</strain>
        <strain evidence="12">FDAARGOS_1191</strain>
    </source>
</reference>
<dbReference type="PANTHER" id="PTHR45453">
    <property type="entry name" value="PHOSPHATE REGULON SENSOR PROTEIN PHOR"/>
    <property type="match status" value="1"/>
</dbReference>
<dbReference type="InterPro" id="IPR003661">
    <property type="entry name" value="HisK_dim/P_dom"/>
</dbReference>
<dbReference type="SMART" id="SM00388">
    <property type="entry name" value="HisKA"/>
    <property type="match status" value="1"/>
</dbReference>
<protein>
    <recommendedName>
        <fullName evidence="8">Sensor-like histidine kinase SenX3</fullName>
        <ecNumber evidence="3">2.7.13.3</ecNumber>
    </recommendedName>
</protein>
<evidence type="ECO:0000256" key="7">
    <source>
        <dbReference type="ARBA" id="ARBA00023012"/>
    </source>
</evidence>
<dbReference type="GO" id="GO:0004721">
    <property type="term" value="F:phosphoprotein phosphatase activity"/>
    <property type="evidence" value="ECO:0007669"/>
    <property type="project" value="TreeGrafter"/>
</dbReference>
<evidence type="ECO:0000259" key="10">
    <source>
        <dbReference type="PROSITE" id="PS50109"/>
    </source>
</evidence>
<comment type="subcellular location">
    <subcellularLocation>
        <location evidence="2">Cell membrane</location>
    </subcellularLocation>
</comment>
<dbReference type="InterPro" id="IPR003594">
    <property type="entry name" value="HATPase_dom"/>
</dbReference>
<dbReference type="FunFam" id="3.30.565.10:FF:000006">
    <property type="entry name" value="Sensor histidine kinase WalK"/>
    <property type="match status" value="1"/>
</dbReference>
<evidence type="ECO:0000256" key="5">
    <source>
        <dbReference type="ARBA" id="ARBA00022679"/>
    </source>
</evidence>
<evidence type="ECO:0000256" key="9">
    <source>
        <dbReference type="SAM" id="MobiDB-lite"/>
    </source>
</evidence>
<dbReference type="Gene3D" id="3.30.565.10">
    <property type="entry name" value="Histidine kinase-like ATPase, C-terminal domain"/>
    <property type="match status" value="1"/>
</dbReference>
<evidence type="ECO:0000256" key="3">
    <source>
        <dbReference type="ARBA" id="ARBA00012438"/>
    </source>
</evidence>
<dbReference type="Gene3D" id="1.10.287.130">
    <property type="match status" value="1"/>
</dbReference>
<dbReference type="OrthoDB" id="9813151at2"/>
<gene>
    <name evidence="11" type="ORF">I6I10_00840</name>
    <name evidence="12" type="ORF">I6J21_02205</name>
</gene>
<dbReference type="InterPro" id="IPR036890">
    <property type="entry name" value="HATPase_C_sf"/>
</dbReference>
<sequence>MSYIFTFIAGIIVTLIGLAVYRAGEAIARRTRIARTLSEPRVTTVSQVLHLAIQGAPVGVAIVDANREVVLSNASAHTMGLIHERRVAQEIWDLAQDVLADKEEHSLDLRAPRRAGKSRVTDIRVVVAPLTLTDDRFVIVYATDQSEAVRMEHARRDFVANVSHELKTPVGGIALLAEALLESIDDPESVDYFGEKLYGESRRLGDMITELISLSKLQGAEALPDLTPVLVDDVVDEAINRTTVQAENASIRLNRGVRTGVYVLGDFNLLVTAVTNLIANAINYSPAETPVTVTQKVVSADIIHIRVTDRGIGISTEDQQRVFERFFRVDKARSRSTGGTGLGLAIVKHVAANHGGTVKLWSRPSTGSTFTIELPIYRPGEEKEELPHPARKQDVNRTIDSRGLRGSDDKVRKQ</sequence>
<dbReference type="Proteomes" id="UP000596145">
    <property type="component" value="Chromosome"/>
</dbReference>
<dbReference type="SUPFAM" id="SSF47384">
    <property type="entry name" value="Homodimeric domain of signal transducing histidine kinase"/>
    <property type="match status" value="1"/>
</dbReference>
<keyword evidence="5" id="KW-0808">Transferase</keyword>
<dbReference type="GeneID" id="92759149"/>
<evidence type="ECO:0000313" key="13">
    <source>
        <dbReference type="Proteomes" id="UP000596145"/>
    </source>
</evidence>
<dbReference type="InterPro" id="IPR004358">
    <property type="entry name" value="Sig_transdc_His_kin-like_C"/>
</dbReference>
<evidence type="ECO:0000256" key="2">
    <source>
        <dbReference type="ARBA" id="ARBA00004236"/>
    </source>
</evidence>
<dbReference type="EMBL" id="CP066007">
    <property type="protein sequence ID" value="QQB46537.1"/>
    <property type="molecule type" value="Genomic_DNA"/>
</dbReference>
<dbReference type="GO" id="GO:0005886">
    <property type="term" value="C:plasma membrane"/>
    <property type="evidence" value="ECO:0007669"/>
    <property type="project" value="UniProtKB-SubCell"/>
</dbReference>
<evidence type="ECO:0000256" key="6">
    <source>
        <dbReference type="ARBA" id="ARBA00022777"/>
    </source>
</evidence>
<dbReference type="PROSITE" id="PS50109">
    <property type="entry name" value="HIS_KIN"/>
    <property type="match status" value="1"/>
</dbReference>
<dbReference type="GO" id="GO:0000155">
    <property type="term" value="F:phosphorelay sensor kinase activity"/>
    <property type="evidence" value="ECO:0007669"/>
    <property type="project" value="InterPro"/>
</dbReference>
<keyword evidence="4" id="KW-0597">Phosphoprotein</keyword>
<evidence type="ECO:0000256" key="4">
    <source>
        <dbReference type="ARBA" id="ARBA00022553"/>
    </source>
</evidence>
<dbReference type="EC" id="2.7.13.3" evidence="3"/>
<dbReference type="Pfam" id="PF02518">
    <property type="entry name" value="HATPase_c"/>
    <property type="match status" value="1"/>
</dbReference>
<dbReference type="InterPro" id="IPR036097">
    <property type="entry name" value="HisK_dim/P_sf"/>
</dbReference>
<evidence type="ECO:0000256" key="8">
    <source>
        <dbReference type="ARBA" id="ARBA00039401"/>
    </source>
</evidence>
<name>A0A7T4EFR5_9CORY</name>
<dbReference type="InterPro" id="IPR005467">
    <property type="entry name" value="His_kinase_dom"/>
</dbReference>
<evidence type="ECO:0000313" key="12">
    <source>
        <dbReference type="EMBL" id="QRP70995.1"/>
    </source>
</evidence>
<dbReference type="InterPro" id="IPR050351">
    <property type="entry name" value="BphY/WalK/GraS-like"/>
</dbReference>
<dbReference type="SUPFAM" id="SSF55874">
    <property type="entry name" value="ATPase domain of HSP90 chaperone/DNA topoisomerase II/histidine kinase"/>
    <property type="match status" value="1"/>
</dbReference>
<dbReference type="SMART" id="SM00387">
    <property type="entry name" value="HATPase_c"/>
    <property type="match status" value="1"/>
</dbReference>
<dbReference type="CDD" id="cd00075">
    <property type="entry name" value="HATPase"/>
    <property type="match status" value="1"/>
</dbReference>
<dbReference type="PANTHER" id="PTHR45453:SF1">
    <property type="entry name" value="PHOSPHATE REGULON SENSOR PROTEIN PHOR"/>
    <property type="match status" value="1"/>
</dbReference>
<accession>A0A7T4EFR5</accession>
<keyword evidence="6 11" id="KW-0418">Kinase</keyword>
<dbReference type="PRINTS" id="PR00344">
    <property type="entry name" value="BCTRLSENSOR"/>
</dbReference>
<keyword evidence="7" id="KW-0902">Two-component regulatory system</keyword>
<organism evidence="11 13">
    <name type="scientific">Corynebacterium glucuronolyticum</name>
    <dbReference type="NCBI Taxonomy" id="39791"/>
    <lineage>
        <taxon>Bacteria</taxon>
        <taxon>Bacillati</taxon>
        <taxon>Actinomycetota</taxon>
        <taxon>Actinomycetes</taxon>
        <taxon>Mycobacteriales</taxon>
        <taxon>Corynebacteriaceae</taxon>
        <taxon>Corynebacterium</taxon>
    </lineage>
</organism>
<dbReference type="AlphaFoldDB" id="A0A7T4EFR5"/>
<evidence type="ECO:0000313" key="11">
    <source>
        <dbReference type="EMBL" id="QQB46537.1"/>
    </source>
</evidence>
<dbReference type="Proteomes" id="UP000617681">
    <property type="component" value="Chromosome"/>
</dbReference>
<proteinExistence type="predicted"/>
<feature type="region of interest" description="Disordered" evidence="9">
    <location>
        <begin position="379"/>
        <end position="414"/>
    </location>
</feature>
<evidence type="ECO:0000256" key="1">
    <source>
        <dbReference type="ARBA" id="ARBA00000085"/>
    </source>
</evidence>
<dbReference type="GO" id="GO:0016036">
    <property type="term" value="P:cellular response to phosphate starvation"/>
    <property type="evidence" value="ECO:0007669"/>
    <property type="project" value="TreeGrafter"/>
</dbReference>
<dbReference type="RefSeq" id="WP_005394724.1">
    <property type="nucleotide sequence ID" value="NZ_CP066007.1"/>
</dbReference>
<dbReference type="Pfam" id="PF00512">
    <property type="entry name" value="HisKA"/>
    <property type="match status" value="1"/>
</dbReference>
<comment type="catalytic activity">
    <reaction evidence="1">
        <text>ATP + protein L-histidine = ADP + protein N-phospho-L-histidine.</text>
        <dbReference type="EC" id="2.7.13.3"/>
    </reaction>
</comment>
<feature type="domain" description="Histidine kinase" evidence="10">
    <location>
        <begin position="161"/>
        <end position="378"/>
    </location>
</feature>
<dbReference type="CDD" id="cd00082">
    <property type="entry name" value="HisKA"/>
    <property type="match status" value="1"/>
</dbReference>